<evidence type="ECO:0000256" key="1">
    <source>
        <dbReference type="ARBA" id="ARBA00004141"/>
    </source>
</evidence>
<reference evidence="9 10" key="1">
    <citation type="submission" date="2020-01" db="EMBL/GenBank/DDBJ databases">
        <authorList>
            <person name="Peng S.Y."/>
            <person name="Li J."/>
            <person name="Wang M."/>
            <person name="Wang L."/>
            <person name="Wang C.Q."/>
            <person name="Wang J.R."/>
        </authorList>
    </citation>
    <scope>NUCLEOTIDE SEQUENCE [LARGE SCALE GENOMIC DNA]</scope>
    <source>
        <strain evidence="9 10">XCT-34</strain>
    </source>
</reference>
<feature type="transmembrane region" description="Helical" evidence="7">
    <location>
        <begin position="195"/>
        <end position="214"/>
    </location>
</feature>
<dbReference type="SUPFAM" id="SSF144091">
    <property type="entry name" value="Rhomboid-like"/>
    <property type="match status" value="1"/>
</dbReference>
<dbReference type="InterPro" id="IPR035952">
    <property type="entry name" value="Rhomboid-like_sf"/>
</dbReference>
<keyword evidence="5 7" id="KW-1133">Transmembrane helix</keyword>
<keyword evidence="4 7" id="KW-0812">Transmembrane</keyword>
<dbReference type="PANTHER" id="PTHR43066:SF26">
    <property type="entry name" value="RHOMBOID PROTEASE GLPG"/>
    <property type="match status" value="1"/>
</dbReference>
<evidence type="ECO:0000256" key="3">
    <source>
        <dbReference type="ARBA" id="ARBA00022519"/>
    </source>
</evidence>
<proteinExistence type="predicted"/>
<keyword evidence="6 7" id="KW-0472">Membrane</keyword>
<dbReference type="GO" id="GO:0006508">
    <property type="term" value="P:proteolysis"/>
    <property type="evidence" value="ECO:0007669"/>
    <property type="project" value="UniProtKB-KW"/>
</dbReference>
<dbReference type="GO" id="GO:0008233">
    <property type="term" value="F:peptidase activity"/>
    <property type="evidence" value="ECO:0007669"/>
    <property type="project" value="UniProtKB-KW"/>
</dbReference>
<keyword evidence="9" id="KW-0645">Protease</keyword>
<dbReference type="Pfam" id="PF01694">
    <property type="entry name" value="Rhomboid"/>
    <property type="match status" value="1"/>
</dbReference>
<comment type="subcellular location">
    <subcellularLocation>
        <location evidence="1">Membrane</location>
        <topology evidence="1">Multi-pass membrane protein</topology>
    </subcellularLocation>
</comment>
<comment type="caution">
    <text evidence="9">The sequence shown here is derived from an EMBL/GenBank/DDBJ whole genome shotgun (WGS) entry which is preliminary data.</text>
</comment>
<keyword evidence="2" id="KW-1003">Cell membrane</keyword>
<evidence type="ECO:0000313" key="10">
    <source>
        <dbReference type="Proteomes" id="UP000541347"/>
    </source>
</evidence>
<evidence type="ECO:0000256" key="6">
    <source>
        <dbReference type="ARBA" id="ARBA00023136"/>
    </source>
</evidence>
<keyword evidence="10" id="KW-1185">Reference proteome</keyword>
<organism evidence="9 10">
    <name type="scientific">Pannonibacter tanglangensis</name>
    <dbReference type="NCBI Taxonomy" id="2750084"/>
    <lineage>
        <taxon>Bacteria</taxon>
        <taxon>Pseudomonadati</taxon>
        <taxon>Pseudomonadota</taxon>
        <taxon>Alphaproteobacteria</taxon>
        <taxon>Hyphomicrobiales</taxon>
        <taxon>Stappiaceae</taxon>
        <taxon>Pannonibacter</taxon>
    </lineage>
</organism>
<keyword evidence="3" id="KW-0997">Cell inner membrane</keyword>
<dbReference type="Proteomes" id="UP000541347">
    <property type="component" value="Unassembled WGS sequence"/>
</dbReference>
<dbReference type="InterPro" id="IPR022764">
    <property type="entry name" value="Peptidase_S54_rhomboid_dom"/>
</dbReference>
<feature type="transmembrane region" description="Helical" evidence="7">
    <location>
        <begin position="47"/>
        <end position="67"/>
    </location>
</feature>
<evidence type="ECO:0000256" key="4">
    <source>
        <dbReference type="ARBA" id="ARBA00022692"/>
    </source>
</evidence>
<evidence type="ECO:0000256" key="2">
    <source>
        <dbReference type="ARBA" id="ARBA00022475"/>
    </source>
</evidence>
<feature type="transmembrane region" description="Helical" evidence="7">
    <location>
        <begin position="141"/>
        <end position="160"/>
    </location>
</feature>
<dbReference type="PANTHER" id="PTHR43066">
    <property type="entry name" value="RHOMBOID-RELATED PROTEIN"/>
    <property type="match status" value="1"/>
</dbReference>
<evidence type="ECO:0000256" key="5">
    <source>
        <dbReference type="ARBA" id="ARBA00022989"/>
    </source>
</evidence>
<dbReference type="Gene3D" id="1.20.1540.10">
    <property type="entry name" value="Rhomboid-like"/>
    <property type="match status" value="1"/>
</dbReference>
<feature type="transmembrane region" description="Helical" evidence="7">
    <location>
        <begin position="16"/>
        <end position="35"/>
    </location>
</feature>
<sequence>MNQPFPVRGPEAPAPMFNIPTVILALAAIMIGIEAGRQWLLSADQDFDLLLAFAFWPLRYAGTPLAAELPHGGADVWSFVTYAFLHGGWEHVIFNLAWLVAFGSALARRFDTFSFLAFFVACAVGGAALHLALHADDLRPVVGASAAVSGLTAGALMFIFQRGGPLGGGHRSDPAAYRVPRMTLAELAANRQVRLYFAVWFILNTVFGLWGDALTGGGGIAWEAHVGGFVTGLLAFPLMDPLRRRG</sequence>
<feature type="transmembrane region" description="Helical" evidence="7">
    <location>
        <begin position="113"/>
        <end position="135"/>
    </location>
</feature>
<name>A0ABW9ZFY2_9HYPH</name>
<evidence type="ECO:0000259" key="8">
    <source>
        <dbReference type="Pfam" id="PF01694"/>
    </source>
</evidence>
<keyword evidence="9" id="KW-0378">Hydrolase</keyword>
<feature type="transmembrane region" description="Helical" evidence="7">
    <location>
        <begin position="79"/>
        <end position="101"/>
    </location>
</feature>
<protein>
    <submittedName>
        <fullName evidence="9">Rhomboid family intramembrane serine protease</fullName>
    </submittedName>
</protein>
<evidence type="ECO:0000256" key="7">
    <source>
        <dbReference type="SAM" id="Phobius"/>
    </source>
</evidence>
<accession>A0ABW9ZFY2</accession>
<evidence type="ECO:0000313" key="9">
    <source>
        <dbReference type="EMBL" id="NBN63641.1"/>
    </source>
</evidence>
<feature type="transmembrane region" description="Helical" evidence="7">
    <location>
        <begin position="220"/>
        <end position="239"/>
    </location>
</feature>
<feature type="domain" description="Peptidase S54 rhomboid" evidence="8">
    <location>
        <begin position="75"/>
        <end position="235"/>
    </location>
</feature>
<dbReference type="EMBL" id="JAABLP010000002">
    <property type="protein sequence ID" value="NBN63641.1"/>
    <property type="molecule type" value="Genomic_DNA"/>
</dbReference>
<gene>
    <name evidence="9" type="ORF">GWI71_08095</name>
</gene>